<reference evidence="1" key="1">
    <citation type="journal article" date="1999" name="Curr. Genet.">
        <title>Volvox germline-specific genes that are putative targets of RegA repression encode chloroplast proteins.</title>
        <authorList>
            <person name="Meissner M."/>
            <person name="Stark K."/>
            <person name="Cresnar B."/>
            <person name="Kirk D.L."/>
            <person name="Schmitt R."/>
        </authorList>
    </citation>
    <scope>NUCLEOTIDE SEQUENCE</scope>
</reference>
<name>Q9SBM6_VOLCA</name>
<sequence>MPNIQTSDLQTTQHLNDGTVFHVCVLSTFTKAKNKNSNNAHSTKNTSHPIMPASITDLNLANLGLPNLLSSVEKRLVVGSGRSGTSYFNRQPVHLPSSHQSMCRPRTVIHNNPETTFSRQKSMTFELSHQQ</sequence>
<protein>
    <submittedName>
        <fullName evidence="1">Uncharacterized protein</fullName>
    </submittedName>
</protein>
<proteinExistence type="evidence at transcript level"/>
<accession>Q9SBM6</accession>
<dbReference type="EMBL" id="AF110790">
    <property type="protein sequence ID" value="AAD55572.1"/>
    <property type="molecule type" value="mRNA"/>
</dbReference>
<evidence type="ECO:0000313" key="1">
    <source>
        <dbReference type="EMBL" id="AAD55572.1"/>
    </source>
</evidence>
<organism evidence="1">
    <name type="scientific">Volvox carteri f. nagariensis</name>
    <dbReference type="NCBI Taxonomy" id="3068"/>
    <lineage>
        <taxon>Eukaryota</taxon>
        <taxon>Viridiplantae</taxon>
        <taxon>Chlorophyta</taxon>
        <taxon>core chlorophytes</taxon>
        <taxon>Chlorophyceae</taxon>
        <taxon>CS clade</taxon>
        <taxon>Chlamydomonadales</taxon>
        <taxon>Volvocaceae</taxon>
        <taxon>Volvox</taxon>
    </lineage>
</organism>
<dbReference type="AlphaFoldDB" id="Q9SBM6"/>